<dbReference type="CDD" id="cd06260">
    <property type="entry name" value="DUF820-like"/>
    <property type="match status" value="1"/>
</dbReference>
<name>A0ABQ7FQM3_9ACTN</name>
<evidence type="ECO:0000313" key="2">
    <source>
        <dbReference type="EMBL" id="KAF4410943.1"/>
    </source>
</evidence>
<protein>
    <submittedName>
        <fullName evidence="2">Uma2 family endonuclease</fullName>
    </submittedName>
</protein>
<dbReference type="EMBL" id="WHPN01000028">
    <property type="protein sequence ID" value="KAF4410943.1"/>
    <property type="molecule type" value="Genomic_DNA"/>
</dbReference>
<dbReference type="Pfam" id="PF05685">
    <property type="entry name" value="Uma2"/>
    <property type="match status" value="1"/>
</dbReference>
<dbReference type="SUPFAM" id="SSF52980">
    <property type="entry name" value="Restriction endonuclease-like"/>
    <property type="match status" value="1"/>
</dbReference>
<accession>A0ABQ7FQM3</accession>
<evidence type="ECO:0000259" key="1">
    <source>
        <dbReference type="Pfam" id="PF05685"/>
    </source>
</evidence>
<keyword evidence="2" id="KW-0378">Hydrolase</keyword>
<dbReference type="Proteomes" id="UP000621266">
    <property type="component" value="Unassembled WGS sequence"/>
</dbReference>
<evidence type="ECO:0000313" key="3">
    <source>
        <dbReference type="Proteomes" id="UP000621266"/>
    </source>
</evidence>
<proteinExistence type="predicted"/>
<sequence length="200" mass="22807">MTAERQEQATPDTWMYPPEGGWTFDQVKDLDLPFDWDLVDGNIVVRGMTALWHDLVRDGLYHRLRSVRRDPFAVNVERCVLIDENNVQKPDVAVYDKRGLDVFTAECVPVEQLALAVEVVSPGSRQDDRVRKPAMFAAARVPHYWRVERGEDGLPVVYEFWYHHDAGVYAPSPEGAVHRGKLATEVPFPVTIDLHSLVEL</sequence>
<dbReference type="InterPro" id="IPR011335">
    <property type="entry name" value="Restrct_endonuc-II-like"/>
</dbReference>
<reference evidence="2 3" key="1">
    <citation type="submission" date="2019-10" db="EMBL/GenBank/DDBJ databases">
        <title>Streptomyces tenebrisbrunneis sp.nov., an endogenous actinomycete isolated from of Lycium ruthenicum.</title>
        <authorList>
            <person name="Ma L."/>
        </authorList>
    </citation>
    <scope>NUCLEOTIDE SEQUENCE [LARGE SCALE GENOMIC DNA]</scope>
    <source>
        <strain evidence="2 3">TRM 66187</strain>
    </source>
</reference>
<dbReference type="InterPro" id="IPR008538">
    <property type="entry name" value="Uma2"/>
</dbReference>
<gene>
    <name evidence="2" type="ORF">GCU69_01260</name>
</gene>
<dbReference type="PANTHER" id="PTHR35400">
    <property type="entry name" value="SLR1083 PROTEIN"/>
    <property type="match status" value="1"/>
</dbReference>
<dbReference type="GO" id="GO:0004519">
    <property type="term" value="F:endonuclease activity"/>
    <property type="evidence" value="ECO:0007669"/>
    <property type="project" value="UniProtKB-KW"/>
</dbReference>
<organism evidence="2 3">
    <name type="scientific">Streptomyces lycii</name>
    <dbReference type="NCBI Taxonomy" id="2654337"/>
    <lineage>
        <taxon>Bacteria</taxon>
        <taxon>Bacillati</taxon>
        <taxon>Actinomycetota</taxon>
        <taxon>Actinomycetes</taxon>
        <taxon>Kitasatosporales</taxon>
        <taxon>Streptomycetaceae</taxon>
        <taxon>Streptomyces</taxon>
    </lineage>
</organism>
<keyword evidence="3" id="KW-1185">Reference proteome</keyword>
<dbReference type="Gene3D" id="3.90.1570.10">
    <property type="entry name" value="tt1808, chain A"/>
    <property type="match status" value="1"/>
</dbReference>
<dbReference type="InterPro" id="IPR012296">
    <property type="entry name" value="Nuclease_put_TT1808"/>
</dbReference>
<keyword evidence="2" id="KW-0540">Nuclease</keyword>
<comment type="caution">
    <text evidence="2">The sequence shown here is derived from an EMBL/GenBank/DDBJ whole genome shotgun (WGS) entry which is preliminary data.</text>
</comment>
<keyword evidence="2" id="KW-0255">Endonuclease</keyword>
<feature type="domain" description="Putative restriction endonuclease" evidence="1">
    <location>
        <begin position="34"/>
        <end position="151"/>
    </location>
</feature>
<dbReference type="PANTHER" id="PTHR35400:SF3">
    <property type="entry name" value="SLL1072 PROTEIN"/>
    <property type="match status" value="1"/>
</dbReference>